<name>A0AAU9PHW3_9ASTR</name>
<organism evidence="11 12">
    <name type="scientific">Lactuca virosa</name>
    <dbReference type="NCBI Taxonomy" id="75947"/>
    <lineage>
        <taxon>Eukaryota</taxon>
        <taxon>Viridiplantae</taxon>
        <taxon>Streptophyta</taxon>
        <taxon>Embryophyta</taxon>
        <taxon>Tracheophyta</taxon>
        <taxon>Spermatophyta</taxon>
        <taxon>Magnoliopsida</taxon>
        <taxon>eudicotyledons</taxon>
        <taxon>Gunneridae</taxon>
        <taxon>Pentapetalae</taxon>
        <taxon>asterids</taxon>
        <taxon>campanulids</taxon>
        <taxon>Asterales</taxon>
        <taxon>Asteraceae</taxon>
        <taxon>Cichorioideae</taxon>
        <taxon>Cichorieae</taxon>
        <taxon>Lactucinae</taxon>
        <taxon>Lactuca</taxon>
    </lineage>
</organism>
<dbReference type="PANTHER" id="PTHR15710">
    <property type="entry name" value="E3 UBIQUITIN-PROTEIN LIGASE PRAJA"/>
    <property type="match status" value="1"/>
</dbReference>
<dbReference type="GO" id="GO:0008270">
    <property type="term" value="F:zinc ion binding"/>
    <property type="evidence" value="ECO:0007669"/>
    <property type="project" value="UniProtKB-KW"/>
</dbReference>
<dbReference type="Proteomes" id="UP001157418">
    <property type="component" value="Unassembled WGS sequence"/>
</dbReference>
<evidence type="ECO:0000256" key="9">
    <source>
        <dbReference type="SAM" id="MobiDB-lite"/>
    </source>
</evidence>
<keyword evidence="12" id="KW-1185">Reference proteome</keyword>
<evidence type="ECO:0000256" key="6">
    <source>
        <dbReference type="ARBA" id="ARBA00022786"/>
    </source>
</evidence>
<evidence type="ECO:0000313" key="11">
    <source>
        <dbReference type="EMBL" id="CAH1449518.1"/>
    </source>
</evidence>
<reference evidence="11 12" key="1">
    <citation type="submission" date="2022-01" db="EMBL/GenBank/DDBJ databases">
        <authorList>
            <person name="Xiong W."/>
            <person name="Schranz E."/>
        </authorList>
    </citation>
    <scope>NUCLEOTIDE SEQUENCE [LARGE SCALE GENOMIC DNA]</scope>
</reference>
<gene>
    <name evidence="11" type="ORF">LVIROSA_LOCUS34998</name>
</gene>
<proteinExistence type="predicted"/>
<evidence type="ECO:0000256" key="4">
    <source>
        <dbReference type="ARBA" id="ARBA00022723"/>
    </source>
</evidence>
<dbReference type="AlphaFoldDB" id="A0AAU9PHW3"/>
<dbReference type="EC" id="2.3.2.27" evidence="2"/>
<dbReference type="GO" id="GO:0061630">
    <property type="term" value="F:ubiquitin protein ligase activity"/>
    <property type="evidence" value="ECO:0007669"/>
    <property type="project" value="UniProtKB-EC"/>
</dbReference>
<dbReference type="GO" id="GO:0016567">
    <property type="term" value="P:protein ubiquitination"/>
    <property type="evidence" value="ECO:0007669"/>
    <property type="project" value="UniProtKB-ARBA"/>
</dbReference>
<dbReference type="PROSITE" id="PS50089">
    <property type="entry name" value="ZF_RING_2"/>
    <property type="match status" value="1"/>
</dbReference>
<feature type="region of interest" description="Disordered" evidence="9">
    <location>
        <begin position="32"/>
        <end position="61"/>
    </location>
</feature>
<evidence type="ECO:0000313" key="12">
    <source>
        <dbReference type="Proteomes" id="UP001157418"/>
    </source>
</evidence>
<evidence type="ECO:0000256" key="1">
    <source>
        <dbReference type="ARBA" id="ARBA00000900"/>
    </source>
</evidence>
<dbReference type="SMART" id="SM00184">
    <property type="entry name" value="RING"/>
    <property type="match status" value="1"/>
</dbReference>
<keyword evidence="6" id="KW-0833">Ubl conjugation pathway</keyword>
<evidence type="ECO:0000256" key="5">
    <source>
        <dbReference type="ARBA" id="ARBA00022771"/>
    </source>
</evidence>
<feature type="compositionally biased region" description="Basic and acidic residues" evidence="9">
    <location>
        <begin position="351"/>
        <end position="370"/>
    </location>
</feature>
<sequence length="383" mass="43476">MEQNAYFSSFSQVSKTTELGCELFVRSTSNILAKPPNQTKHPIEPGQHQPKKPLREKEMEREDELKQKLQDLQKQLGKKQMFEESVSSIRSLLHQFYPSASPSLRKSFFTVISRVATILKTRYTSPGFWNAGLGLFLEAEQMVSESSEKQHLKTCIVRAREQLSEIDNQPDESAQNRRHQGYLFEGHLTVDQEPPQPQWLVQSNLMTALAATMSQAETSENNTSDGPTNLPRELMDRLQELMPNISPDSNDLPQEIIDQLVAMFPEGDSAARAPPASKEVVAKLPVIVITNEILTKLGADAECAICKENLVVNDSMQEMPCKHTFHPPCLKPWLDEHNSCPICRHELRTDDHEYESRKEREKEAEEERKGAANAVRGGEYMYV</sequence>
<comment type="catalytic activity">
    <reaction evidence="1">
        <text>S-ubiquitinyl-[E2 ubiquitin-conjugating enzyme]-L-cysteine + [acceptor protein]-L-lysine = [E2 ubiquitin-conjugating enzyme]-L-cysteine + N(6)-ubiquitinyl-[acceptor protein]-L-lysine.</text>
        <dbReference type="EC" id="2.3.2.27"/>
    </reaction>
</comment>
<evidence type="ECO:0000259" key="10">
    <source>
        <dbReference type="PROSITE" id="PS50089"/>
    </source>
</evidence>
<dbReference type="Gene3D" id="3.30.40.10">
    <property type="entry name" value="Zinc/RING finger domain, C3HC4 (zinc finger)"/>
    <property type="match status" value="1"/>
</dbReference>
<dbReference type="Pfam" id="PF13639">
    <property type="entry name" value="zf-RING_2"/>
    <property type="match status" value="1"/>
</dbReference>
<evidence type="ECO:0000256" key="7">
    <source>
        <dbReference type="ARBA" id="ARBA00022833"/>
    </source>
</evidence>
<dbReference type="EMBL" id="CAKMRJ010005634">
    <property type="protein sequence ID" value="CAH1449518.1"/>
    <property type="molecule type" value="Genomic_DNA"/>
</dbReference>
<dbReference type="PANTHER" id="PTHR15710:SF4">
    <property type="entry name" value="E3 UBIQUITIN-PROTEIN LIGASE AIP2"/>
    <property type="match status" value="1"/>
</dbReference>
<dbReference type="CDD" id="cd16667">
    <property type="entry name" value="RING-H2_RNF126-like"/>
    <property type="match status" value="1"/>
</dbReference>
<protein>
    <recommendedName>
        <fullName evidence="2">RING-type E3 ubiquitin transferase</fullName>
        <ecNumber evidence="2">2.3.2.27</ecNumber>
    </recommendedName>
</protein>
<dbReference type="InterPro" id="IPR001841">
    <property type="entry name" value="Znf_RING"/>
</dbReference>
<evidence type="ECO:0000256" key="8">
    <source>
        <dbReference type="PROSITE-ProRule" id="PRU00175"/>
    </source>
</evidence>
<dbReference type="FunFam" id="3.30.40.10:FF:000127">
    <property type="entry name" value="E3 ubiquitin-protein ligase RNF181"/>
    <property type="match status" value="1"/>
</dbReference>
<dbReference type="GO" id="GO:0005737">
    <property type="term" value="C:cytoplasm"/>
    <property type="evidence" value="ECO:0007669"/>
    <property type="project" value="TreeGrafter"/>
</dbReference>
<accession>A0AAU9PHW3</accession>
<keyword evidence="4" id="KW-0479">Metal-binding</keyword>
<feature type="region of interest" description="Disordered" evidence="9">
    <location>
        <begin position="351"/>
        <end position="383"/>
    </location>
</feature>
<dbReference type="SUPFAM" id="SSF57850">
    <property type="entry name" value="RING/U-box"/>
    <property type="match status" value="1"/>
</dbReference>
<feature type="domain" description="RING-type" evidence="10">
    <location>
        <begin position="303"/>
        <end position="344"/>
    </location>
</feature>
<evidence type="ECO:0000256" key="3">
    <source>
        <dbReference type="ARBA" id="ARBA00022679"/>
    </source>
</evidence>
<keyword evidence="3" id="KW-0808">Transferase</keyword>
<keyword evidence="5 8" id="KW-0863">Zinc-finger</keyword>
<keyword evidence="7" id="KW-0862">Zinc</keyword>
<dbReference type="InterPro" id="IPR013083">
    <property type="entry name" value="Znf_RING/FYVE/PHD"/>
</dbReference>
<evidence type="ECO:0000256" key="2">
    <source>
        <dbReference type="ARBA" id="ARBA00012483"/>
    </source>
</evidence>
<comment type="caution">
    <text evidence="11">The sequence shown here is derived from an EMBL/GenBank/DDBJ whole genome shotgun (WGS) entry which is preliminary data.</text>
</comment>